<reference evidence="2 3" key="1">
    <citation type="submission" date="2022-04" db="EMBL/GenBank/DDBJ databases">
        <title>Positive selection, recombination, and allopatry shape intraspecific diversity of widespread and dominant cyanobacteria.</title>
        <authorList>
            <person name="Wei J."/>
            <person name="Shu W."/>
            <person name="Hu C."/>
        </authorList>
    </citation>
    <scope>NUCLEOTIDE SEQUENCE [LARGE SCALE GENOMIC DNA]</scope>
    <source>
        <strain evidence="2 3">GB2-A5</strain>
    </source>
</reference>
<evidence type="ECO:0000313" key="3">
    <source>
        <dbReference type="Proteomes" id="UP001442494"/>
    </source>
</evidence>
<name>A0ABV0JV20_9CYAN</name>
<protein>
    <submittedName>
        <fullName evidence="2">RRXRR domain-containing protein</fullName>
    </submittedName>
</protein>
<gene>
    <name evidence="2" type="ORF">NDI37_21680</name>
</gene>
<dbReference type="Pfam" id="PF14239">
    <property type="entry name" value="RRXRR"/>
    <property type="match status" value="1"/>
</dbReference>
<evidence type="ECO:0000259" key="1">
    <source>
        <dbReference type="Pfam" id="PF14239"/>
    </source>
</evidence>
<accession>A0ABV0JV20</accession>
<keyword evidence="3" id="KW-1185">Reference proteome</keyword>
<dbReference type="EMBL" id="JAMPKK010000058">
    <property type="protein sequence ID" value="MEP0867065.1"/>
    <property type="molecule type" value="Genomic_DNA"/>
</dbReference>
<sequence>MPTKPRRARKWIREGFAVAKFNDLGQFYVQLVDEPSGSETQPIVIGIDPGKLYSGIGVQSSKVSLFTAHLILPFQKVKDRMEQRAMMRRGRRNRRINRQVAYSQRAHRQKRFSNRKQRKLPPSIRANRQLELRVVKELCKVLPITGIVYEIVEAKGSKSFSPVMVGQKWALTQLAEFAPVETRKGWETSQLRTQLGLHKQKHQKGDAIPATHAVDGIALACSAFIKYESFHTAKAYGHQWTGEVSVTVASFKVIRRPPISRRQLHLMVPGKGGIRRKYGGSTTRHGVRKGDLVSSPKGIGYVSGDTEKQVSVSVANWKRLGQISSSKVQLIRRSNGLIVA</sequence>
<comment type="caution">
    <text evidence="2">The sequence shown here is derived from an EMBL/GenBank/DDBJ whole genome shotgun (WGS) entry which is preliminary data.</text>
</comment>
<feature type="domain" description="RRXRR" evidence="1">
    <location>
        <begin position="1"/>
        <end position="154"/>
    </location>
</feature>
<proteinExistence type="predicted"/>
<dbReference type="Proteomes" id="UP001442494">
    <property type="component" value="Unassembled WGS sequence"/>
</dbReference>
<evidence type="ECO:0000313" key="2">
    <source>
        <dbReference type="EMBL" id="MEP0867065.1"/>
    </source>
</evidence>
<dbReference type="InterPro" id="IPR025938">
    <property type="entry name" value="RRXRR_dom"/>
</dbReference>
<organism evidence="2 3">
    <name type="scientific">Funiculus sociatus GB2-A5</name>
    <dbReference type="NCBI Taxonomy" id="2933946"/>
    <lineage>
        <taxon>Bacteria</taxon>
        <taxon>Bacillati</taxon>
        <taxon>Cyanobacteriota</taxon>
        <taxon>Cyanophyceae</taxon>
        <taxon>Coleofasciculales</taxon>
        <taxon>Coleofasciculaceae</taxon>
        <taxon>Funiculus</taxon>
    </lineage>
</organism>